<sequence>MKSKIPVCLLSVLATSYVSAAPFEECPSKAFLIQGTPAQMFGIDLVSAKATVLAPSLNFSDETNNESVNAVGFNYKDQYMYGFSKQSPKSVVKIGDDYQLERLVVNGLPDTNFYVGDIHVNSETNQAVYYLYHPKFGLYGIDLTEPANEYQADLVAGSASWGLAIYDFAFHPNSNLLYAVESNGDLYEIDLNNQTPTFVANLDIAGDTGANGAGYFDVKGQFYFSNNRSGKIHKVDLSISPVNGYTPTAAVFTLGPTSNQNDGARCAIAEVKVTDNSIDFGDAPAPYQTSLEDSGARHLFDPNADQTNLVYLGATVDGENINTRSDLLLTPDDQSDDGVKFVTDLVAGNTSQIIVTSANDETYLYAWFDWDQNYQFDADEITVSKYRLNQGDNSILVNVPDGAVMGTTWSRFRVTDGSETNPITATGGVIGGEVEDYSVTTLGSLVYPGENSWVTLAFEDKWPFSGDYDFNDLVINYRTTIIDQNGVATGYKIEGELVGIGADFHNGFAVRLYETVEGSNDKRILRSQINAEKTSLLINGLEQTHEILEQNTEDAIFVIMPDTWDYIDKQSNCNYFRTETGCDSNSKVTFSLFIDLLPGTATADAPKYTLDPFIFAADGHYHGEALVGKDPRSWEVHLKNQQPTEKFDMQLFSFAESDDASDSAQGFYFQTETGLPWAIEVGTSWAHPKEGVDITHAYSDFKAFAESKGQEKPMWFNNAKPANVISRGE</sequence>
<dbReference type="Pfam" id="PF16130">
    <property type="entry name" value="DUF4842"/>
    <property type="match status" value="1"/>
</dbReference>
<dbReference type="Pfam" id="PF20009">
    <property type="entry name" value="GEVED"/>
    <property type="match status" value="1"/>
</dbReference>
<name>A0A0P7DEW8_9GAMM</name>
<dbReference type="Gene3D" id="2.120.10.30">
    <property type="entry name" value="TolB, C-terminal domain"/>
    <property type="match status" value="1"/>
</dbReference>
<proteinExistence type="predicted"/>
<keyword evidence="1" id="KW-0732">Signal</keyword>
<evidence type="ECO:0000313" key="5">
    <source>
        <dbReference type="EMBL" id="KPM78526.1"/>
    </source>
</evidence>
<dbReference type="InterPro" id="IPR031025">
    <property type="entry name" value="LruC_dom"/>
</dbReference>
<gene>
    <name evidence="5" type="ORF">AOG27_19930</name>
</gene>
<feature type="domain" description="DUF4842" evidence="2">
    <location>
        <begin position="490"/>
        <end position="716"/>
    </location>
</feature>
<evidence type="ECO:0000256" key="1">
    <source>
        <dbReference type="SAM" id="SignalP"/>
    </source>
</evidence>
<dbReference type="Proteomes" id="UP000050378">
    <property type="component" value="Unassembled WGS sequence"/>
</dbReference>
<feature type="domain" description="DUF6923" evidence="4">
    <location>
        <begin position="55"/>
        <end position="267"/>
    </location>
</feature>
<feature type="domain" description="GEVED" evidence="3">
    <location>
        <begin position="363"/>
        <end position="440"/>
    </location>
</feature>
<evidence type="ECO:0000259" key="4">
    <source>
        <dbReference type="Pfam" id="PF21959"/>
    </source>
</evidence>
<dbReference type="AlphaFoldDB" id="A0A0P7DEW8"/>
<dbReference type="EMBL" id="LJTC01000017">
    <property type="protein sequence ID" value="KPM78526.1"/>
    <property type="molecule type" value="Genomic_DNA"/>
</dbReference>
<dbReference type="OrthoDB" id="1204817at2"/>
<dbReference type="InterPro" id="IPR011044">
    <property type="entry name" value="Quino_amine_DH_bsu"/>
</dbReference>
<dbReference type="InterPro" id="IPR011042">
    <property type="entry name" value="6-blade_b-propeller_TolB-like"/>
</dbReference>
<protein>
    <submittedName>
        <fullName evidence="5">Uncharacterized protein</fullName>
    </submittedName>
</protein>
<feature type="chain" id="PRO_5006137818" evidence="1">
    <location>
        <begin position="21"/>
        <end position="729"/>
    </location>
</feature>
<dbReference type="PATRIC" id="fig|570156.3.peg.1910"/>
<dbReference type="InterPro" id="IPR054215">
    <property type="entry name" value="DUF6923"/>
</dbReference>
<accession>A0A0P7DEW8</accession>
<organism evidence="5 6">
    <name type="scientific">Pseudoalteromonas lipolytica</name>
    <dbReference type="NCBI Taxonomy" id="570156"/>
    <lineage>
        <taxon>Bacteria</taxon>
        <taxon>Pseudomonadati</taxon>
        <taxon>Pseudomonadota</taxon>
        <taxon>Gammaproteobacteria</taxon>
        <taxon>Alteromonadales</taxon>
        <taxon>Pseudoalteromonadaceae</taxon>
        <taxon>Pseudoalteromonas</taxon>
    </lineage>
</organism>
<evidence type="ECO:0000259" key="2">
    <source>
        <dbReference type="Pfam" id="PF16130"/>
    </source>
</evidence>
<dbReference type="RefSeq" id="WP_054554750.1">
    <property type="nucleotide sequence ID" value="NZ_LJTC01000017.1"/>
</dbReference>
<dbReference type="Pfam" id="PF21959">
    <property type="entry name" value="DUF6923"/>
    <property type="match status" value="1"/>
</dbReference>
<dbReference type="InterPro" id="IPR032295">
    <property type="entry name" value="DUF4842"/>
</dbReference>
<evidence type="ECO:0000259" key="3">
    <source>
        <dbReference type="Pfam" id="PF20009"/>
    </source>
</evidence>
<comment type="caution">
    <text evidence="5">The sequence shown here is derived from an EMBL/GenBank/DDBJ whole genome shotgun (WGS) entry which is preliminary data.</text>
</comment>
<evidence type="ECO:0000313" key="6">
    <source>
        <dbReference type="Proteomes" id="UP000050378"/>
    </source>
</evidence>
<reference evidence="5 6" key="1">
    <citation type="submission" date="2015-09" db="EMBL/GenBank/DDBJ databases">
        <title>Draft Genome Sequence of Pseudoalteromonas lipolytica UCD-48B.</title>
        <authorList>
            <person name="Krusor M."/>
            <person name="Coil D.A."/>
            <person name="Lang J.M."/>
            <person name="Eisen J.A."/>
            <person name="Alexiev A."/>
        </authorList>
    </citation>
    <scope>NUCLEOTIDE SEQUENCE [LARGE SCALE GENOMIC DNA]</scope>
    <source>
        <strain evidence="5 6">UCD-48B</strain>
    </source>
</reference>
<dbReference type="NCBIfam" id="TIGR04456">
    <property type="entry name" value="LruC_dom"/>
    <property type="match status" value="1"/>
</dbReference>
<feature type="signal peptide" evidence="1">
    <location>
        <begin position="1"/>
        <end position="20"/>
    </location>
</feature>
<dbReference type="SUPFAM" id="SSF50969">
    <property type="entry name" value="YVTN repeat-like/Quinoprotein amine dehydrogenase"/>
    <property type="match status" value="1"/>
</dbReference>
<dbReference type="InterPro" id="IPR045474">
    <property type="entry name" value="GEVED"/>
</dbReference>
<dbReference type="STRING" id="570156.AOG27_19930"/>